<name>A0A4R2QB21_9RHOB</name>
<keyword evidence="2" id="KW-1185">Reference proteome</keyword>
<sequence length="161" mass="16932">MPAKDPFRPADDAARALARRLIDTARFGALAVLREGAPFVTRVALAPGADGVPVTLISDLAPHTAALRAAPLCSLLVGEPGPRGDPLTHPRLTIQAEAAFVAHDAPDRAALRAQYLMAQPKAQLYVDFGDFHFVRLVPRAGHLNGGFGKAYVLKPADLGAG</sequence>
<dbReference type="SUPFAM" id="SSF50475">
    <property type="entry name" value="FMN-binding split barrel"/>
    <property type="match status" value="1"/>
</dbReference>
<organism evidence="1 2">
    <name type="scientific">Rhodovulum marinum</name>
    <dbReference type="NCBI Taxonomy" id="320662"/>
    <lineage>
        <taxon>Bacteria</taxon>
        <taxon>Pseudomonadati</taxon>
        <taxon>Pseudomonadota</taxon>
        <taxon>Alphaproteobacteria</taxon>
        <taxon>Rhodobacterales</taxon>
        <taxon>Paracoccaceae</taxon>
        <taxon>Rhodovulum</taxon>
    </lineage>
</organism>
<dbReference type="PANTHER" id="PTHR13343">
    <property type="entry name" value="CREG1 PROTEIN"/>
    <property type="match status" value="1"/>
</dbReference>
<dbReference type="EMBL" id="SLXP01000001">
    <property type="protein sequence ID" value="TCP44101.1"/>
    <property type="molecule type" value="Genomic_DNA"/>
</dbReference>
<gene>
    <name evidence="1" type="ORF">EV662_101188</name>
</gene>
<dbReference type="Gene3D" id="2.30.110.10">
    <property type="entry name" value="Electron Transport, Fmn-binding Protein, Chain A"/>
    <property type="match status" value="1"/>
</dbReference>
<evidence type="ECO:0000313" key="1">
    <source>
        <dbReference type="EMBL" id="TCP44101.1"/>
    </source>
</evidence>
<dbReference type="InterPro" id="IPR012349">
    <property type="entry name" value="Split_barrel_FMN-bd"/>
</dbReference>
<protein>
    <submittedName>
        <fullName evidence="1">Uncharacterized protein</fullName>
    </submittedName>
</protein>
<dbReference type="Proteomes" id="UP000294835">
    <property type="component" value="Unassembled WGS sequence"/>
</dbReference>
<accession>A0A4R2QB21</accession>
<dbReference type="PANTHER" id="PTHR13343:SF17">
    <property type="entry name" value="CELLULAR REPRESSOR OF E1A-STIMULATED GENES, ISOFORM A"/>
    <property type="match status" value="1"/>
</dbReference>
<dbReference type="OrthoDB" id="9814594at2"/>
<dbReference type="AlphaFoldDB" id="A0A4R2QB21"/>
<proteinExistence type="predicted"/>
<reference evidence="1 2" key="1">
    <citation type="submission" date="2019-03" db="EMBL/GenBank/DDBJ databases">
        <title>Genomic Encyclopedia of Type Strains, Phase IV (KMG-IV): sequencing the most valuable type-strain genomes for metagenomic binning, comparative biology and taxonomic classification.</title>
        <authorList>
            <person name="Goeker M."/>
        </authorList>
    </citation>
    <scope>NUCLEOTIDE SEQUENCE [LARGE SCALE GENOMIC DNA]</scope>
    <source>
        <strain evidence="1 2">DSM 18063</strain>
    </source>
</reference>
<dbReference type="RefSeq" id="WP_132460250.1">
    <property type="nucleotide sequence ID" value="NZ_SLXP01000001.1"/>
</dbReference>
<evidence type="ECO:0000313" key="2">
    <source>
        <dbReference type="Proteomes" id="UP000294835"/>
    </source>
</evidence>
<comment type="caution">
    <text evidence="1">The sequence shown here is derived from an EMBL/GenBank/DDBJ whole genome shotgun (WGS) entry which is preliminary data.</text>
</comment>
<dbReference type="GO" id="GO:0005737">
    <property type="term" value="C:cytoplasm"/>
    <property type="evidence" value="ECO:0007669"/>
    <property type="project" value="UniProtKB-ARBA"/>
</dbReference>